<evidence type="ECO:0000313" key="4">
    <source>
        <dbReference type="RefSeq" id="XP_031545830.1"/>
    </source>
</evidence>
<dbReference type="CTD" id="54900"/>
<evidence type="ECO:0000256" key="1">
    <source>
        <dbReference type="SAM" id="MobiDB-lite"/>
    </source>
</evidence>
<name>A0A6J3BFD8_VICPA</name>
<sequence length="380" mass="41210">MEVTTQTLSEIRGRTSEPSTLQVTLGGPDRAKDQSSNIFSGFAGLLAILLVVAVFCILWNWNKRKKHRVPYFRVTVMPLLTLPRPRQRAKNIYDLLPRRQEELGRHPSRSIRVFSTESLLSRNSDSPPSEYVPSRAGDAPPVHGAHAHAMGYAVGVYDNAVGHQMRGHAAPHAHYVNVRAPTGCPSTSSEDSRDYVNVPTAKEVAEHLASTSSPPGSLFVLSSAEELEFTGEGEEGCGNASDCTSFWSPGAEASDPPSDGEDSSQTSNDYVNMVGLDLGAVQGKRPWVALQCRRDYENVPPADPSGNQQQEEEDMTSSNADQVASRTDGPRTHTQPVTESGSPLALKDCVACQSSAQSEKRQMEPGGELSDEDSNDYENV</sequence>
<dbReference type="GO" id="GO:0035556">
    <property type="term" value="P:intracellular signal transduction"/>
    <property type="evidence" value="ECO:0007669"/>
    <property type="project" value="TreeGrafter"/>
</dbReference>
<evidence type="ECO:0000313" key="3">
    <source>
        <dbReference type="Proteomes" id="UP001652581"/>
    </source>
</evidence>
<feature type="compositionally biased region" description="Polar residues" evidence="1">
    <location>
        <begin position="332"/>
        <end position="341"/>
    </location>
</feature>
<accession>A0A6J3BFD8</accession>
<dbReference type="Pfam" id="PF15681">
    <property type="entry name" value="LAX"/>
    <property type="match status" value="1"/>
</dbReference>
<organism evidence="3 4">
    <name type="scientific">Vicugna pacos</name>
    <name type="common">Alpaca</name>
    <name type="synonym">Lama pacos</name>
    <dbReference type="NCBI Taxonomy" id="30538"/>
    <lineage>
        <taxon>Eukaryota</taxon>
        <taxon>Metazoa</taxon>
        <taxon>Chordata</taxon>
        <taxon>Craniata</taxon>
        <taxon>Vertebrata</taxon>
        <taxon>Euteleostomi</taxon>
        <taxon>Mammalia</taxon>
        <taxon>Eutheria</taxon>
        <taxon>Laurasiatheria</taxon>
        <taxon>Artiodactyla</taxon>
        <taxon>Tylopoda</taxon>
        <taxon>Camelidae</taxon>
        <taxon>Vicugna</taxon>
    </lineage>
</organism>
<dbReference type="GeneID" id="102542211"/>
<keyword evidence="2 4" id="KW-0812">Transmembrane</keyword>
<feature type="region of interest" description="Disordered" evidence="1">
    <location>
        <begin position="114"/>
        <end position="142"/>
    </location>
</feature>
<dbReference type="GO" id="GO:0005886">
    <property type="term" value="C:plasma membrane"/>
    <property type="evidence" value="ECO:0007669"/>
    <property type="project" value="TreeGrafter"/>
</dbReference>
<dbReference type="PANTHER" id="PTHR24091:SF0">
    <property type="entry name" value="LYMPHOCYTE TRANSMEMBRANE ADAPTER 1"/>
    <property type="match status" value="1"/>
</dbReference>
<dbReference type="Proteomes" id="UP001652581">
    <property type="component" value="Chromosome 23"/>
</dbReference>
<feature type="transmembrane region" description="Helical" evidence="2">
    <location>
        <begin position="38"/>
        <end position="61"/>
    </location>
</feature>
<dbReference type="GO" id="GO:0046649">
    <property type="term" value="P:lymphocyte activation"/>
    <property type="evidence" value="ECO:0007669"/>
    <property type="project" value="TreeGrafter"/>
</dbReference>
<dbReference type="GO" id="GO:0050868">
    <property type="term" value="P:negative regulation of T cell activation"/>
    <property type="evidence" value="ECO:0007669"/>
    <property type="project" value="TreeGrafter"/>
</dbReference>
<dbReference type="InParanoid" id="A0A6J3BFD8"/>
<dbReference type="AlphaFoldDB" id="A0A6J3BFD8"/>
<dbReference type="KEGG" id="vpc:102542211"/>
<feature type="compositionally biased region" description="Polar residues" evidence="1">
    <location>
        <begin position="316"/>
        <end position="325"/>
    </location>
</feature>
<reference evidence="4" key="1">
    <citation type="submission" date="2025-04" db="UniProtKB">
        <authorList>
            <consortium name="RefSeq"/>
        </authorList>
    </citation>
    <scope>IDENTIFICATION</scope>
    <source>
        <tissue evidence="4">Blood</tissue>
    </source>
</reference>
<protein>
    <submittedName>
        <fullName evidence="4 5">Lymphocyte transmembrane adapter 1 isoform X1</fullName>
    </submittedName>
</protein>
<proteinExistence type="predicted"/>
<dbReference type="RefSeq" id="XP_072804530.1">
    <property type="nucleotide sequence ID" value="XM_072948429.1"/>
</dbReference>
<feature type="region of interest" description="Disordered" evidence="1">
    <location>
        <begin position="229"/>
        <end position="269"/>
    </location>
</feature>
<keyword evidence="2" id="KW-0472">Membrane</keyword>
<dbReference type="FunCoup" id="A0A6J3BFD8">
    <property type="interactions" value="343"/>
</dbReference>
<feature type="compositionally biased region" description="Acidic residues" evidence="1">
    <location>
        <begin position="369"/>
        <end position="380"/>
    </location>
</feature>
<gene>
    <name evidence="4 5" type="primary">LAX1</name>
</gene>
<keyword evidence="3" id="KW-1185">Reference proteome</keyword>
<feature type="region of interest" description="Disordered" evidence="1">
    <location>
        <begin position="297"/>
        <end position="380"/>
    </location>
</feature>
<dbReference type="GO" id="GO:0006955">
    <property type="term" value="P:immune response"/>
    <property type="evidence" value="ECO:0007669"/>
    <property type="project" value="InterPro"/>
</dbReference>
<evidence type="ECO:0000313" key="5">
    <source>
        <dbReference type="RefSeq" id="XP_072804530.1"/>
    </source>
</evidence>
<dbReference type="PANTHER" id="PTHR24091">
    <property type="entry name" value="LYMPHOCYTE TRANSMEMBRANE ADAPTER 1"/>
    <property type="match status" value="1"/>
</dbReference>
<feature type="compositionally biased region" description="Polar residues" evidence="1">
    <location>
        <begin position="114"/>
        <end position="127"/>
    </location>
</feature>
<evidence type="ECO:0000256" key="2">
    <source>
        <dbReference type="SAM" id="Phobius"/>
    </source>
</evidence>
<dbReference type="RefSeq" id="XP_031545830.1">
    <property type="nucleotide sequence ID" value="XM_031689970.1"/>
</dbReference>
<dbReference type="InterPro" id="IPR031393">
    <property type="entry name" value="LAX"/>
</dbReference>
<keyword evidence="2" id="KW-1133">Transmembrane helix</keyword>
<dbReference type="GO" id="GO:0050851">
    <property type="term" value="P:antigen receptor-mediated signaling pathway"/>
    <property type="evidence" value="ECO:0007669"/>
    <property type="project" value="TreeGrafter"/>
</dbReference>